<keyword evidence="5" id="KW-1185">Reference proteome</keyword>
<reference evidence="3 4" key="2">
    <citation type="submission" date="2017-11" db="EMBL/GenBank/DDBJ databases">
        <authorList>
            <person name="Han C.G."/>
        </authorList>
    </citation>
    <scope>NUCLEOTIDE SEQUENCE [LARGE SCALE GENOMIC DNA]</scope>
    <source>
        <strain evidence="4">ATCC 43555</strain>
        <strain evidence="3">ATCC43555</strain>
    </source>
</reference>
<dbReference type="EMBL" id="AQGW01000025">
    <property type="protein sequence ID" value="MBE0384487.1"/>
    <property type="molecule type" value="Genomic_DNA"/>
</dbReference>
<dbReference type="OrthoDB" id="6401862at2"/>
<organism evidence="3 4">
    <name type="scientific">Pseudoalteromonas carrageenovora IAM 12662</name>
    <dbReference type="NCBI Taxonomy" id="1314868"/>
    <lineage>
        <taxon>Bacteria</taxon>
        <taxon>Pseudomonadati</taxon>
        <taxon>Pseudomonadota</taxon>
        <taxon>Gammaproteobacteria</taxon>
        <taxon>Alteromonadales</taxon>
        <taxon>Pseudoalteromonadaceae</taxon>
        <taxon>Pseudoalteromonas</taxon>
    </lineage>
</organism>
<gene>
    <name evidence="3" type="ORF">PCAR9_B0398</name>
    <name evidence="2" type="ORF">PCARR_b0468</name>
</gene>
<proteinExistence type="predicted"/>
<sequence length="249" mass="28791">MEDFTSYLPAIVTALLITPLGGYVAHRLKALATKEDFNDAIEQLKKSTKAVEGIKSQMNEKYWVKQQIWETKRVAYEELTSSLYITQKYLDGLVAYFEHYVDCFVHIGCPQGAPYDSPEEEEHQRSYAEYIEGEQKAFFEKHASLESKSERENLLNEASDSFIKLENIFSVKSIYLHGDLKLIESGIERLREKVFDAQLKQEEYEDQSGFFERLLEHYLSTQKSLSDLIEKTKGLAVKDLKLEFDGLSK</sequence>
<keyword evidence="1" id="KW-0812">Transmembrane</keyword>
<dbReference type="EMBL" id="LT965929">
    <property type="protein sequence ID" value="SOU42870.1"/>
    <property type="molecule type" value="Genomic_DNA"/>
</dbReference>
<evidence type="ECO:0000313" key="4">
    <source>
        <dbReference type="Proteomes" id="UP000238288"/>
    </source>
</evidence>
<evidence type="ECO:0000256" key="1">
    <source>
        <dbReference type="SAM" id="Phobius"/>
    </source>
</evidence>
<protein>
    <submittedName>
        <fullName evidence="3">Uncharacterized protein</fullName>
    </submittedName>
</protein>
<name>A0A2K4XEX1_PSEVC</name>
<reference evidence="2 5" key="1">
    <citation type="submission" date="2015-06" db="EMBL/GenBank/DDBJ databases">
        <title>Genome sequence of Pseudoalteromonas carrageenovora.</title>
        <authorList>
            <person name="Xie B.-B."/>
            <person name="Rong J.-C."/>
            <person name="Qin Q.-L."/>
            <person name="Zhang Y.-Z."/>
        </authorList>
    </citation>
    <scope>NUCLEOTIDE SEQUENCE [LARGE SCALE GENOMIC DNA]</scope>
    <source>
        <strain evidence="2 5">IAM 12662</strain>
    </source>
</reference>
<dbReference type="Proteomes" id="UP000615003">
    <property type="component" value="Unassembled WGS sequence"/>
</dbReference>
<feature type="transmembrane region" description="Helical" evidence="1">
    <location>
        <begin position="6"/>
        <end position="25"/>
    </location>
</feature>
<keyword evidence="1" id="KW-1133">Transmembrane helix</keyword>
<dbReference type="Proteomes" id="UP000238288">
    <property type="component" value="Chromosome PCAR9b"/>
</dbReference>
<dbReference type="AlphaFoldDB" id="A0A2K4XEX1"/>
<evidence type="ECO:0000313" key="5">
    <source>
        <dbReference type="Proteomes" id="UP000615003"/>
    </source>
</evidence>
<evidence type="ECO:0000313" key="2">
    <source>
        <dbReference type="EMBL" id="MBE0384487.1"/>
    </source>
</evidence>
<dbReference type="RefSeq" id="WP_104643966.1">
    <property type="nucleotide sequence ID" value="NZ_AQGW01000025.1"/>
</dbReference>
<dbReference type="GeneID" id="93665578"/>
<evidence type="ECO:0000313" key="3">
    <source>
        <dbReference type="EMBL" id="SOU42870.1"/>
    </source>
</evidence>
<keyword evidence="1" id="KW-0472">Membrane</keyword>
<accession>A0A2K4XEX1</accession>